<keyword evidence="9" id="KW-1185">Reference proteome</keyword>
<dbReference type="EMBL" id="AP014879">
    <property type="protein sequence ID" value="BAV34407.1"/>
    <property type="molecule type" value="Genomic_DNA"/>
</dbReference>
<dbReference type="Proteomes" id="UP000243180">
    <property type="component" value="Chromosome"/>
</dbReference>
<dbReference type="AlphaFoldDB" id="A0A1B4XHX2"/>
<dbReference type="PANTHER" id="PTHR43281:SF1">
    <property type="entry name" value="FARNESYL DIPHOSPHATE SYNTHASE"/>
    <property type="match status" value="1"/>
</dbReference>
<comment type="cofactor">
    <cofactor evidence="1">
        <name>Mg(2+)</name>
        <dbReference type="ChEBI" id="CHEBI:18420"/>
    </cofactor>
</comment>
<dbReference type="PANTHER" id="PTHR43281">
    <property type="entry name" value="FARNESYL DIPHOSPHATE SYNTHASE"/>
    <property type="match status" value="1"/>
</dbReference>
<comment type="similarity">
    <text evidence="2 7">Belongs to the FPP/GGPP synthase family.</text>
</comment>
<dbReference type="GO" id="GO:0005737">
    <property type="term" value="C:cytoplasm"/>
    <property type="evidence" value="ECO:0007669"/>
    <property type="project" value="UniProtKB-ARBA"/>
</dbReference>
<dbReference type="GO" id="GO:0016114">
    <property type="term" value="P:terpenoid biosynthetic process"/>
    <property type="evidence" value="ECO:0007669"/>
    <property type="project" value="UniProtKB-ARBA"/>
</dbReference>
<keyword evidence="6" id="KW-0414">Isoprene biosynthesis</keyword>
<dbReference type="InterPro" id="IPR000092">
    <property type="entry name" value="Polyprenyl_synt"/>
</dbReference>
<dbReference type="CDD" id="cd00685">
    <property type="entry name" value="Trans_IPPS_HT"/>
    <property type="match status" value="1"/>
</dbReference>
<dbReference type="SFLD" id="SFLDG01017">
    <property type="entry name" value="Polyprenyl_Transferase_Like"/>
    <property type="match status" value="1"/>
</dbReference>
<evidence type="ECO:0000256" key="1">
    <source>
        <dbReference type="ARBA" id="ARBA00001946"/>
    </source>
</evidence>
<protein>
    <submittedName>
        <fullName evidence="8">Farnesyl-diphosphate synthase</fullName>
    </submittedName>
</protein>
<reference evidence="8 9" key="1">
    <citation type="submission" date="2015-05" db="EMBL/GenBank/DDBJ databases">
        <title>Complete genome sequence of a sulfur-oxidizing gammaproteobacterium strain HA5.</title>
        <authorList>
            <person name="Miura A."/>
            <person name="Kojima H."/>
            <person name="Fukui M."/>
        </authorList>
    </citation>
    <scope>NUCLEOTIDE SEQUENCE [LARGE SCALE GENOMIC DNA]</scope>
    <source>
        <strain evidence="8 9">HA5</strain>
    </source>
</reference>
<accession>A0A1B4XHX2</accession>
<gene>
    <name evidence="8" type="ORF">SCL_2118</name>
</gene>
<evidence type="ECO:0000313" key="9">
    <source>
        <dbReference type="Proteomes" id="UP000243180"/>
    </source>
</evidence>
<dbReference type="SUPFAM" id="SSF48576">
    <property type="entry name" value="Terpenoid synthases"/>
    <property type="match status" value="1"/>
</dbReference>
<dbReference type="KEGG" id="slim:SCL_2118"/>
<keyword evidence="4" id="KW-0479">Metal-binding</keyword>
<dbReference type="GO" id="GO:0046872">
    <property type="term" value="F:metal ion binding"/>
    <property type="evidence" value="ECO:0007669"/>
    <property type="project" value="UniProtKB-KW"/>
</dbReference>
<dbReference type="SFLD" id="SFLDS00005">
    <property type="entry name" value="Isoprenoid_Synthase_Type_I"/>
    <property type="match status" value="1"/>
</dbReference>
<dbReference type="FunFam" id="1.10.600.10:FF:000001">
    <property type="entry name" value="Geranylgeranyl diphosphate synthase"/>
    <property type="match status" value="1"/>
</dbReference>
<dbReference type="GO" id="GO:0004659">
    <property type="term" value="F:prenyltransferase activity"/>
    <property type="evidence" value="ECO:0007669"/>
    <property type="project" value="InterPro"/>
</dbReference>
<dbReference type="GO" id="GO:0008654">
    <property type="term" value="P:phospholipid biosynthetic process"/>
    <property type="evidence" value="ECO:0007669"/>
    <property type="project" value="UniProtKB-ARBA"/>
</dbReference>
<dbReference type="Gene3D" id="1.10.600.10">
    <property type="entry name" value="Farnesyl Diphosphate Synthase"/>
    <property type="match status" value="1"/>
</dbReference>
<evidence type="ECO:0000256" key="2">
    <source>
        <dbReference type="ARBA" id="ARBA00006706"/>
    </source>
</evidence>
<organism evidence="8 9">
    <name type="scientific">Sulfuricaulis limicola</name>
    <dbReference type="NCBI Taxonomy" id="1620215"/>
    <lineage>
        <taxon>Bacteria</taxon>
        <taxon>Pseudomonadati</taxon>
        <taxon>Pseudomonadota</taxon>
        <taxon>Gammaproteobacteria</taxon>
        <taxon>Acidiferrobacterales</taxon>
        <taxon>Acidiferrobacteraceae</taxon>
        <taxon>Sulfuricaulis</taxon>
    </lineage>
</organism>
<dbReference type="Pfam" id="PF00348">
    <property type="entry name" value="polyprenyl_synt"/>
    <property type="match status" value="1"/>
</dbReference>
<evidence type="ECO:0000256" key="6">
    <source>
        <dbReference type="ARBA" id="ARBA00023229"/>
    </source>
</evidence>
<dbReference type="InterPro" id="IPR008949">
    <property type="entry name" value="Isoprenoid_synthase_dom_sf"/>
</dbReference>
<name>A0A1B4XHX2_9GAMM</name>
<evidence type="ECO:0000256" key="7">
    <source>
        <dbReference type="RuleBase" id="RU004466"/>
    </source>
</evidence>
<dbReference type="PROSITE" id="PS00444">
    <property type="entry name" value="POLYPRENYL_SYNTHASE_2"/>
    <property type="match status" value="1"/>
</dbReference>
<dbReference type="FunCoup" id="A0A1B4XHX2">
    <property type="interactions" value="371"/>
</dbReference>
<dbReference type="InterPro" id="IPR033749">
    <property type="entry name" value="Polyprenyl_synt_CS"/>
</dbReference>
<keyword evidence="5" id="KW-0460">Magnesium</keyword>
<dbReference type="PROSITE" id="PS00723">
    <property type="entry name" value="POLYPRENYL_SYNTHASE_1"/>
    <property type="match status" value="1"/>
</dbReference>
<dbReference type="RefSeq" id="WP_197702603.1">
    <property type="nucleotide sequence ID" value="NZ_AP014879.1"/>
</dbReference>
<evidence type="ECO:0000256" key="3">
    <source>
        <dbReference type="ARBA" id="ARBA00022679"/>
    </source>
</evidence>
<keyword evidence="3 7" id="KW-0808">Transferase</keyword>
<dbReference type="InterPro" id="IPR053378">
    <property type="entry name" value="Prenyl_diphosphate_synthase"/>
</dbReference>
<evidence type="ECO:0000256" key="4">
    <source>
        <dbReference type="ARBA" id="ARBA00022723"/>
    </source>
</evidence>
<dbReference type="InParanoid" id="A0A1B4XHX2"/>
<dbReference type="NCBIfam" id="NF045485">
    <property type="entry name" value="FPPsyn"/>
    <property type="match status" value="1"/>
</dbReference>
<evidence type="ECO:0000313" key="8">
    <source>
        <dbReference type="EMBL" id="BAV34407.1"/>
    </source>
</evidence>
<evidence type="ECO:0000256" key="5">
    <source>
        <dbReference type="ARBA" id="ARBA00022842"/>
    </source>
</evidence>
<sequence length="297" mass="31640">MSAFPEQLRRFQHRVEHALDACLPAAAQAPARLHEAMRYVTLNGGKRVRASLVYAAGQAVGAPDAALDVPACAVELIHAYSLVHDDLPCMDDDDLRRGKPTCHKAYDEATALLAGDALQSLAFEILARDPALTIGPARRLHMIMLLAGAAGSHGMAGGQAIDLASGGKTLTLAQLEDMHLRKTGALIRASVLLGAHAREDVAAEKLAALENYSHAIGLAFQITDDILDVEGKAEMLGKNPGMDRARGKSTYPQVLGLAEAKARAQVLQTQALESLAPLEDNGRVLARLAGFIIERRQ</sequence>
<proteinExistence type="inferred from homology"/>